<protein>
    <submittedName>
        <fullName evidence="1">Uncharacterized protein</fullName>
    </submittedName>
</protein>
<evidence type="ECO:0000313" key="1">
    <source>
        <dbReference type="EMBL" id="KAK2952252.1"/>
    </source>
</evidence>
<name>A0ABQ9XIK5_9EUKA</name>
<evidence type="ECO:0000313" key="2">
    <source>
        <dbReference type="Proteomes" id="UP001281761"/>
    </source>
</evidence>
<reference evidence="1 2" key="1">
    <citation type="journal article" date="2022" name="bioRxiv">
        <title>Genomics of Preaxostyla Flagellates Illuminates Evolutionary Transitions and the Path Towards Mitochondrial Loss.</title>
        <authorList>
            <person name="Novak L.V.F."/>
            <person name="Treitli S.C."/>
            <person name="Pyrih J."/>
            <person name="Halakuc P."/>
            <person name="Pipaliya S.V."/>
            <person name="Vacek V."/>
            <person name="Brzon O."/>
            <person name="Soukal P."/>
            <person name="Eme L."/>
            <person name="Dacks J.B."/>
            <person name="Karnkowska A."/>
            <person name="Elias M."/>
            <person name="Hampl V."/>
        </authorList>
    </citation>
    <scope>NUCLEOTIDE SEQUENCE [LARGE SCALE GENOMIC DNA]</scope>
    <source>
        <strain evidence="1">NAU3</strain>
        <tissue evidence="1">Gut</tissue>
    </source>
</reference>
<sequence>MPVRCFLKHSDHHTLRKQTEDRRNDCGSVRQEGCSCHIDHKDTIQRKHQNTLRDLLHKRGKQSGLSRLRTVIHCKGSRRRKEGVDASVRWRLVQTHPHSKNHACRLCLHQQDGDDSAADTEWDRLS</sequence>
<comment type="caution">
    <text evidence="1">The sequence shown here is derived from an EMBL/GenBank/DDBJ whole genome shotgun (WGS) entry which is preliminary data.</text>
</comment>
<dbReference type="EMBL" id="JARBJD010000106">
    <property type="protein sequence ID" value="KAK2952252.1"/>
    <property type="molecule type" value="Genomic_DNA"/>
</dbReference>
<gene>
    <name evidence="1" type="ORF">BLNAU_12811</name>
</gene>
<keyword evidence="2" id="KW-1185">Reference proteome</keyword>
<dbReference type="Proteomes" id="UP001281761">
    <property type="component" value="Unassembled WGS sequence"/>
</dbReference>
<accession>A0ABQ9XIK5</accession>
<organism evidence="1 2">
    <name type="scientific">Blattamonas nauphoetae</name>
    <dbReference type="NCBI Taxonomy" id="2049346"/>
    <lineage>
        <taxon>Eukaryota</taxon>
        <taxon>Metamonada</taxon>
        <taxon>Preaxostyla</taxon>
        <taxon>Oxymonadida</taxon>
        <taxon>Blattamonas</taxon>
    </lineage>
</organism>
<proteinExistence type="predicted"/>